<sequence>MEDLLQVLLNGSEMEDQIGNAPNRLPAESNYYLLIVVIGGTNSQLILMEPIQTQISTARCQLFDKDSDLDTREKNIDESDDKDNDDDDPELPLIWEINVVIHSISDPQIKFFRKDFIKIRPTKSLYQLVFAGYNERLDNALSVSINHRREEAQ</sequence>
<dbReference type="Proteomes" id="UP000887565">
    <property type="component" value="Unplaced"/>
</dbReference>
<protein>
    <submittedName>
        <fullName evidence="3">Uncharacterized protein</fullName>
    </submittedName>
</protein>
<feature type="compositionally biased region" description="Acidic residues" evidence="1">
    <location>
        <begin position="78"/>
        <end position="89"/>
    </location>
</feature>
<accession>A0A915KSQ6</accession>
<dbReference type="AlphaFoldDB" id="A0A915KSQ6"/>
<feature type="region of interest" description="Disordered" evidence="1">
    <location>
        <begin position="69"/>
        <end position="89"/>
    </location>
</feature>
<organism evidence="2 3">
    <name type="scientific">Romanomermis culicivorax</name>
    <name type="common">Nematode worm</name>
    <dbReference type="NCBI Taxonomy" id="13658"/>
    <lineage>
        <taxon>Eukaryota</taxon>
        <taxon>Metazoa</taxon>
        <taxon>Ecdysozoa</taxon>
        <taxon>Nematoda</taxon>
        <taxon>Enoplea</taxon>
        <taxon>Dorylaimia</taxon>
        <taxon>Mermithida</taxon>
        <taxon>Mermithoidea</taxon>
        <taxon>Mermithidae</taxon>
        <taxon>Romanomermis</taxon>
    </lineage>
</organism>
<evidence type="ECO:0000313" key="2">
    <source>
        <dbReference type="Proteomes" id="UP000887565"/>
    </source>
</evidence>
<reference evidence="3" key="1">
    <citation type="submission" date="2022-11" db="UniProtKB">
        <authorList>
            <consortium name="WormBaseParasite"/>
        </authorList>
    </citation>
    <scope>IDENTIFICATION</scope>
</reference>
<proteinExistence type="predicted"/>
<keyword evidence="2" id="KW-1185">Reference proteome</keyword>
<dbReference type="WBParaSite" id="nRc.2.0.1.t41516-RA">
    <property type="protein sequence ID" value="nRc.2.0.1.t41516-RA"/>
    <property type="gene ID" value="nRc.2.0.1.g41516"/>
</dbReference>
<evidence type="ECO:0000313" key="3">
    <source>
        <dbReference type="WBParaSite" id="nRc.2.0.1.t41516-RA"/>
    </source>
</evidence>
<name>A0A915KSQ6_ROMCU</name>
<evidence type="ECO:0000256" key="1">
    <source>
        <dbReference type="SAM" id="MobiDB-lite"/>
    </source>
</evidence>